<organism evidence="2">
    <name type="scientific">Albugo laibachii Nc14</name>
    <dbReference type="NCBI Taxonomy" id="890382"/>
    <lineage>
        <taxon>Eukaryota</taxon>
        <taxon>Sar</taxon>
        <taxon>Stramenopiles</taxon>
        <taxon>Oomycota</taxon>
        <taxon>Peronosporomycetes</taxon>
        <taxon>Albuginales</taxon>
        <taxon>Albuginaceae</taxon>
        <taxon>Albugo</taxon>
    </lineage>
</organism>
<reference evidence="2" key="2">
    <citation type="submission" date="2011-02" db="EMBL/GenBank/DDBJ databases">
        <authorList>
            <person name="MacLean D."/>
        </authorList>
    </citation>
    <scope>NUCLEOTIDE SEQUENCE</scope>
</reference>
<keyword evidence="1" id="KW-0812">Transmembrane</keyword>
<reference evidence="2" key="1">
    <citation type="journal article" date="2011" name="PLoS Biol.">
        <title>Gene gain and loss during evolution of obligate parasitism in the white rust pathogen of Arabidopsis thaliana.</title>
        <authorList>
            <person name="Kemen E."/>
            <person name="Gardiner A."/>
            <person name="Schultz-Larsen T."/>
            <person name="Kemen A.C."/>
            <person name="Balmuth A.L."/>
            <person name="Robert-Seilaniantz A."/>
            <person name="Bailey K."/>
            <person name="Holub E."/>
            <person name="Studholme D.J."/>
            <person name="Maclean D."/>
            <person name="Jones J.D."/>
        </authorList>
    </citation>
    <scope>NUCLEOTIDE SEQUENCE</scope>
</reference>
<proteinExistence type="predicted"/>
<dbReference type="AlphaFoldDB" id="F0WNC0"/>
<protein>
    <submittedName>
        <fullName evidence="2">AlNc14C168G7951 protein</fullName>
    </submittedName>
</protein>
<name>F0WNC0_9STRA</name>
<sequence length="56" mass="6336">MNAALPDWKSENMLKLFHVTYVFLYNVSTSLLITIQHIEPHSGGAFVKVSTNLKCQ</sequence>
<keyword evidence="1" id="KW-0472">Membrane</keyword>
<gene>
    <name evidence="2" type="primary">AlNc14C168G7951</name>
    <name evidence="2" type="ORF">ALNC14_089530</name>
</gene>
<dbReference type="HOGENOM" id="CLU_3018258_0_0_1"/>
<dbReference type="EMBL" id="FR824213">
    <property type="protein sequence ID" value="CCA22810.1"/>
    <property type="molecule type" value="Genomic_DNA"/>
</dbReference>
<feature type="transmembrane region" description="Helical" evidence="1">
    <location>
        <begin position="16"/>
        <end position="35"/>
    </location>
</feature>
<evidence type="ECO:0000256" key="1">
    <source>
        <dbReference type="SAM" id="Phobius"/>
    </source>
</evidence>
<evidence type="ECO:0000313" key="2">
    <source>
        <dbReference type="EMBL" id="CCA22810.1"/>
    </source>
</evidence>
<keyword evidence="1" id="KW-1133">Transmembrane helix</keyword>
<accession>F0WNC0</accession>